<dbReference type="PANTHER" id="PTHR23259">
    <property type="entry name" value="RIDDLE"/>
    <property type="match status" value="1"/>
</dbReference>
<feature type="signal peptide" evidence="3">
    <location>
        <begin position="1"/>
        <end position="17"/>
    </location>
</feature>
<dbReference type="Proteomes" id="UP000682892">
    <property type="component" value="Unassembled WGS sequence"/>
</dbReference>
<dbReference type="GO" id="GO:0030414">
    <property type="term" value="F:peptidase inhibitor activity"/>
    <property type="evidence" value="ECO:0007669"/>
    <property type="project" value="UniProtKB-KW"/>
</dbReference>
<protein>
    <submittedName>
        <fullName evidence="5">AAEL000361-PA</fullName>
    </submittedName>
</protein>
<organism evidence="5 6">
    <name type="scientific">Aedes aegypti</name>
    <name type="common">Yellowfever mosquito</name>
    <name type="synonym">Culex aegypti</name>
    <dbReference type="NCBI Taxonomy" id="7159"/>
    <lineage>
        <taxon>Eukaryota</taxon>
        <taxon>Metazoa</taxon>
        <taxon>Ecdysozoa</taxon>
        <taxon>Arthropoda</taxon>
        <taxon>Hexapoda</taxon>
        <taxon>Insecta</taxon>
        <taxon>Pterygota</taxon>
        <taxon>Neoptera</taxon>
        <taxon>Endopterygota</taxon>
        <taxon>Diptera</taxon>
        <taxon>Nematocera</taxon>
        <taxon>Culicoidea</taxon>
        <taxon>Culicidae</taxon>
        <taxon>Culicinae</taxon>
        <taxon>Aedini</taxon>
        <taxon>Aedes</taxon>
        <taxon>Stegomyia</taxon>
    </lineage>
</organism>
<gene>
    <name evidence="5" type="ORF">AaeL_AAEL000361</name>
</gene>
<dbReference type="CDD" id="cd19941">
    <property type="entry name" value="TIL"/>
    <property type="match status" value="1"/>
</dbReference>
<dbReference type="AlphaFoldDB" id="Q17PL0"/>
<dbReference type="InterPro" id="IPR051368">
    <property type="entry name" value="SerProtInhib-TIL_Domain"/>
</dbReference>
<evidence type="ECO:0000313" key="6">
    <source>
        <dbReference type="Proteomes" id="UP000682892"/>
    </source>
</evidence>
<feature type="chain" id="PRO_5014308242" evidence="3">
    <location>
        <begin position="18"/>
        <end position="96"/>
    </location>
</feature>
<feature type="domain" description="TIL" evidence="4">
    <location>
        <begin position="23"/>
        <end position="78"/>
    </location>
</feature>
<evidence type="ECO:0000256" key="1">
    <source>
        <dbReference type="ARBA" id="ARBA00022690"/>
    </source>
</evidence>
<dbReference type="PANTHER" id="PTHR23259:SF70">
    <property type="entry name" value="ACCESSORY GLAND PROTEIN ACP62F-RELATED"/>
    <property type="match status" value="1"/>
</dbReference>
<evidence type="ECO:0000256" key="3">
    <source>
        <dbReference type="SAM" id="SignalP"/>
    </source>
</evidence>
<keyword evidence="2" id="KW-1015">Disulfide bond</keyword>
<dbReference type="EMBL" id="CH477191">
    <property type="protein sequence ID" value="EAT48607.1"/>
    <property type="molecule type" value="Genomic_DNA"/>
</dbReference>
<accession>Q17PL0</accession>
<dbReference type="PaxDb" id="7159-AAEL000361-PA"/>
<evidence type="ECO:0000256" key="2">
    <source>
        <dbReference type="ARBA" id="ARBA00023157"/>
    </source>
</evidence>
<evidence type="ECO:0000313" key="5">
    <source>
        <dbReference type="EMBL" id="EAT48607.1"/>
    </source>
</evidence>
<dbReference type="InterPro" id="IPR036084">
    <property type="entry name" value="Ser_inhib-like_sf"/>
</dbReference>
<evidence type="ECO:0000259" key="4">
    <source>
        <dbReference type="Pfam" id="PF01826"/>
    </source>
</evidence>
<proteinExistence type="predicted"/>
<reference evidence="5" key="1">
    <citation type="submission" date="2005-10" db="EMBL/GenBank/DDBJ databases">
        <authorList>
            <person name="Loftus B.J."/>
            <person name="Nene V.M."/>
            <person name="Hannick L.I."/>
            <person name="Bidwell S."/>
            <person name="Haas B."/>
            <person name="Amedeo P."/>
            <person name="Orvis J."/>
            <person name="Wortman J.R."/>
            <person name="White O.R."/>
            <person name="Salzberg S."/>
            <person name="Shumway M."/>
            <person name="Koo H."/>
            <person name="Zhao Y."/>
            <person name="Holmes M."/>
            <person name="Miller J."/>
            <person name="Schatz M."/>
            <person name="Pop M."/>
            <person name="Pai G."/>
            <person name="Utterback T."/>
            <person name="Rogers Y.-H."/>
            <person name="Kravitz S."/>
            <person name="Fraser C.M."/>
        </authorList>
    </citation>
    <scope>NUCLEOTIDE SEQUENCE</scope>
    <source>
        <strain evidence="5">Liverpool</strain>
    </source>
</reference>
<reference evidence="5" key="2">
    <citation type="journal article" date="2007" name="Science">
        <title>Genome sequence of Aedes aegypti, a major arbovirus vector.</title>
        <authorList>
            <person name="Nene V."/>
            <person name="Wortman J.R."/>
            <person name="Lawson D."/>
            <person name="Haas B."/>
            <person name="Kodira C."/>
            <person name="Tu Z.J."/>
            <person name="Loftus B."/>
            <person name="Xi Z."/>
            <person name="Megy K."/>
            <person name="Grabherr M."/>
            <person name="Ren Q."/>
            <person name="Zdobnov E.M."/>
            <person name="Lobo N.F."/>
            <person name="Campbell K.S."/>
            <person name="Brown S.E."/>
            <person name="Bonaldo M.F."/>
            <person name="Zhu J."/>
            <person name="Sinkins S.P."/>
            <person name="Hogenkamp D.G."/>
            <person name="Amedeo P."/>
            <person name="Arensburger P."/>
            <person name="Atkinson P.W."/>
            <person name="Bidwell S."/>
            <person name="Biedler J."/>
            <person name="Birney E."/>
            <person name="Bruggner R.V."/>
            <person name="Costas J."/>
            <person name="Coy M.R."/>
            <person name="Crabtree J."/>
            <person name="Crawford M."/>
            <person name="Debruyn B."/>
            <person name="Decaprio D."/>
            <person name="Eiglmeier K."/>
            <person name="Eisenstadt E."/>
            <person name="El-Dorry H."/>
            <person name="Gelbart W.M."/>
            <person name="Gomes S.L."/>
            <person name="Hammond M."/>
            <person name="Hannick L.I."/>
            <person name="Hogan J.R."/>
            <person name="Holmes M.H."/>
            <person name="Jaffe D."/>
            <person name="Johnston J.S."/>
            <person name="Kennedy R.C."/>
            <person name="Koo H."/>
            <person name="Kravitz S."/>
            <person name="Kriventseva E.V."/>
            <person name="Kulp D."/>
            <person name="Labutti K."/>
            <person name="Lee E."/>
            <person name="Li S."/>
            <person name="Lovin D.D."/>
            <person name="Mao C."/>
            <person name="Mauceli E."/>
            <person name="Menck C.F."/>
            <person name="Miller J.R."/>
            <person name="Montgomery P."/>
            <person name="Mori A."/>
            <person name="Nascimento A.L."/>
            <person name="Naveira H.F."/>
            <person name="Nusbaum C."/>
            <person name="O'leary S."/>
            <person name="Orvis J."/>
            <person name="Pertea M."/>
            <person name="Quesneville H."/>
            <person name="Reidenbach K.R."/>
            <person name="Rogers Y.H."/>
            <person name="Roth C.W."/>
            <person name="Schneider J.R."/>
            <person name="Schatz M."/>
            <person name="Shumway M."/>
            <person name="Stanke M."/>
            <person name="Stinson E.O."/>
            <person name="Tubio J.M."/>
            <person name="Vanzee J.P."/>
            <person name="Verjovski-Almeida S."/>
            <person name="Werner D."/>
            <person name="White O."/>
            <person name="Wyder S."/>
            <person name="Zeng Q."/>
            <person name="Zhao Q."/>
            <person name="Zhao Y."/>
            <person name="Hill C.A."/>
            <person name="Raikhel A.S."/>
            <person name="Soares M.B."/>
            <person name="Knudson D.L."/>
            <person name="Lee N.H."/>
            <person name="Galagan J."/>
            <person name="Salzberg S.L."/>
            <person name="Paulsen I.T."/>
            <person name="Dimopoulos G."/>
            <person name="Collins F.H."/>
            <person name="Birren B."/>
            <person name="Fraser-Liggett C.M."/>
            <person name="Severson D.W."/>
        </authorList>
    </citation>
    <scope>NUCLEOTIDE SEQUENCE [LARGE SCALE GENOMIC DNA]</scope>
    <source>
        <strain evidence="5">Liverpool</strain>
    </source>
</reference>
<dbReference type="HOGENOM" id="CLU_156801_0_0_1"/>
<dbReference type="eggNOG" id="KOG1217">
    <property type="taxonomic scope" value="Eukaryota"/>
</dbReference>
<reference evidence="5" key="3">
    <citation type="submission" date="2012-09" db="EMBL/GenBank/DDBJ databases">
        <authorList>
            <consortium name="VectorBase"/>
        </authorList>
    </citation>
    <scope>NUCLEOTIDE SEQUENCE</scope>
    <source>
        <strain evidence="5">Liverpool</strain>
    </source>
</reference>
<dbReference type="PhylomeDB" id="Q17PL0"/>
<dbReference type="SUPFAM" id="SSF57567">
    <property type="entry name" value="Serine protease inhibitors"/>
    <property type="match status" value="1"/>
</dbReference>
<keyword evidence="1" id="KW-0646">Protease inhibitor</keyword>
<dbReference type="Pfam" id="PF01826">
    <property type="entry name" value="TIL"/>
    <property type="match status" value="1"/>
</dbReference>
<keyword evidence="3" id="KW-0732">Signal</keyword>
<sequence length="96" mass="10289">MKLVAIVVLAVIGVISADSLQTCAEYEVYSECASACPVTCDTLGEDKPCDYPCIRGCFCQPGYVRNTATGECVRECDCPPKTTTPTTTMTPDTTYT</sequence>
<name>Q17PL0_AEDAE</name>
<dbReference type="InterPro" id="IPR002919">
    <property type="entry name" value="TIL_dom"/>
</dbReference>
<dbReference type="OMA" id="CVDKCFC"/>
<dbReference type="Gene3D" id="2.10.25.10">
    <property type="entry name" value="Laminin"/>
    <property type="match status" value="1"/>
</dbReference>